<dbReference type="SUPFAM" id="SSF82171">
    <property type="entry name" value="DPP6 N-terminal domain-like"/>
    <property type="match status" value="1"/>
</dbReference>
<dbReference type="Proteomes" id="UP000663801">
    <property type="component" value="Unassembled WGS sequence"/>
</dbReference>
<dbReference type="EMBL" id="JAERWL010000006">
    <property type="protein sequence ID" value="MBM9476286.1"/>
    <property type="molecule type" value="Genomic_DNA"/>
</dbReference>
<keyword evidence="3" id="KW-1185">Reference proteome</keyword>
<comment type="caution">
    <text evidence="2">The sequence shown here is derived from an EMBL/GenBank/DDBJ whole genome shotgun (WGS) entry which is preliminary data.</text>
</comment>
<gene>
    <name evidence="2" type="ORF">JL107_07525</name>
</gene>
<evidence type="ECO:0000313" key="2">
    <source>
        <dbReference type="EMBL" id="MBM9476286.1"/>
    </source>
</evidence>
<reference evidence="2" key="1">
    <citation type="submission" date="2021-01" db="EMBL/GenBank/DDBJ databases">
        <title>KCTC 19127 draft genome.</title>
        <authorList>
            <person name="An D."/>
        </authorList>
    </citation>
    <scope>NUCLEOTIDE SEQUENCE</scope>
    <source>
        <strain evidence="2">KCTC 19127</strain>
    </source>
</reference>
<dbReference type="RefSeq" id="WP_205256364.1">
    <property type="nucleotide sequence ID" value="NZ_BAAAPV010000001.1"/>
</dbReference>
<evidence type="ECO:0000313" key="3">
    <source>
        <dbReference type="Proteomes" id="UP000663801"/>
    </source>
</evidence>
<proteinExistence type="predicted"/>
<evidence type="ECO:0000256" key="1">
    <source>
        <dbReference type="SAM" id="MobiDB-lite"/>
    </source>
</evidence>
<feature type="region of interest" description="Disordered" evidence="1">
    <location>
        <begin position="48"/>
        <end position="76"/>
    </location>
</feature>
<accession>A0A938YEP1</accession>
<protein>
    <submittedName>
        <fullName evidence="2">Uncharacterized protein</fullName>
    </submittedName>
</protein>
<sequence>MLLLPSRSTGPVGSFAAHRVSWRPPLLVGLLTVVTALLAACSSAPSMPPAGAAASSAETSPTSPTVGPSSLAPAVPAPAPMVTGPVGESVGASVGTADDDLVDPAPVLDAAPALPVPAPAVWPPADQVPTAQSWSAELMMLSGHTGPVSPTGLVALAVQDGQVCLEPTVLAPGPTRCVLDLAGAAGPTWWAFAPGGLSAVVVAGPPSSATVSILDAVDGTVLAVRPPGSTGDVSWSLSSAVWDGDDALLVIPEVGATGEVVRVDRATGETTTELTGLPRDITANGPEMWTTDLELFLSPGAGPQRGHVWSVDRVTGQARDVGMADGGSGWCSRARIRGASRSWPARPMPAVSRDRCW</sequence>
<dbReference type="AlphaFoldDB" id="A0A938YEP1"/>
<organism evidence="2 3">
    <name type="scientific">Nakamurella flavida</name>
    <dbReference type="NCBI Taxonomy" id="363630"/>
    <lineage>
        <taxon>Bacteria</taxon>
        <taxon>Bacillati</taxon>
        <taxon>Actinomycetota</taxon>
        <taxon>Actinomycetes</taxon>
        <taxon>Nakamurellales</taxon>
        <taxon>Nakamurellaceae</taxon>
        <taxon>Nakamurella</taxon>
    </lineage>
</organism>
<name>A0A938YEP1_9ACTN</name>